<dbReference type="Proteomes" id="UP000663873">
    <property type="component" value="Unassembled WGS sequence"/>
</dbReference>
<feature type="non-terminal residue" evidence="1">
    <location>
        <position position="63"/>
    </location>
</feature>
<sequence>IGIKKTTYHRSINLNYSALNKTYKNNKDPRVELFDQLEDVNEYAVKMELMEMDYISDALLEYL</sequence>
<keyword evidence="2" id="KW-1185">Reference proteome</keyword>
<feature type="non-terminal residue" evidence="1">
    <location>
        <position position="1"/>
    </location>
</feature>
<name>A0A821WC25_9BILA</name>
<dbReference type="AlphaFoldDB" id="A0A821WC25"/>
<proteinExistence type="predicted"/>
<reference evidence="1" key="1">
    <citation type="submission" date="2021-02" db="EMBL/GenBank/DDBJ databases">
        <authorList>
            <person name="Nowell W R."/>
        </authorList>
    </citation>
    <scope>NUCLEOTIDE SEQUENCE</scope>
</reference>
<comment type="caution">
    <text evidence="1">The sequence shown here is derived from an EMBL/GenBank/DDBJ whole genome shotgun (WGS) entry which is preliminary data.</text>
</comment>
<protein>
    <submittedName>
        <fullName evidence="1">Uncharacterized protein</fullName>
    </submittedName>
</protein>
<organism evidence="1 2">
    <name type="scientific">Rotaria socialis</name>
    <dbReference type="NCBI Taxonomy" id="392032"/>
    <lineage>
        <taxon>Eukaryota</taxon>
        <taxon>Metazoa</taxon>
        <taxon>Spiralia</taxon>
        <taxon>Gnathifera</taxon>
        <taxon>Rotifera</taxon>
        <taxon>Eurotatoria</taxon>
        <taxon>Bdelloidea</taxon>
        <taxon>Philodinida</taxon>
        <taxon>Philodinidae</taxon>
        <taxon>Rotaria</taxon>
    </lineage>
</organism>
<evidence type="ECO:0000313" key="2">
    <source>
        <dbReference type="Proteomes" id="UP000663873"/>
    </source>
</evidence>
<gene>
    <name evidence="1" type="ORF">UJA718_LOCUS46575</name>
</gene>
<accession>A0A821WC25</accession>
<evidence type="ECO:0000313" key="1">
    <source>
        <dbReference type="EMBL" id="CAF4924265.1"/>
    </source>
</evidence>
<dbReference type="EMBL" id="CAJOBP010083931">
    <property type="protein sequence ID" value="CAF4924265.1"/>
    <property type="molecule type" value="Genomic_DNA"/>
</dbReference>